<dbReference type="Pfam" id="PF00486">
    <property type="entry name" value="Trans_reg_C"/>
    <property type="match status" value="1"/>
</dbReference>
<feature type="domain" description="Response regulatory" evidence="8">
    <location>
        <begin position="17"/>
        <end position="131"/>
    </location>
</feature>
<dbReference type="eggNOG" id="COG0745">
    <property type="taxonomic scope" value="Bacteria"/>
</dbReference>
<dbReference type="GO" id="GO:0000156">
    <property type="term" value="F:phosphorelay response regulator activity"/>
    <property type="evidence" value="ECO:0007669"/>
    <property type="project" value="TreeGrafter"/>
</dbReference>
<keyword evidence="3" id="KW-0805">Transcription regulation</keyword>
<sequence>MICHDFWTTSQQLLAMRILVVEDNTELAQWLGRTLRKEQYTVDCIDNGADADFALKSEKYNLIILDLALPKLDGKEVLRRLRARDDQTPVLILTANNTIQSRVSKLDQGADDYMAKPFEIEELEARIRMLLRRSSGQASPLIACGDLSYNTNTREFHISQQLLALTPRERAVLEMLLRKSGTTVTKHALAQSLFSLSEDASTDAIEIYVHRLRKKLEHSSAQIMTLRGLGYLLRPAGNE</sequence>
<protein>
    <submittedName>
        <fullName evidence="10">Two component transcriptional regulator, winged helix family</fullName>
    </submittedName>
</protein>
<evidence type="ECO:0000259" key="8">
    <source>
        <dbReference type="PROSITE" id="PS50110"/>
    </source>
</evidence>
<feature type="DNA-binding region" description="OmpR/PhoB-type" evidence="7">
    <location>
        <begin position="139"/>
        <end position="235"/>
    </location>
</feature>
<evidence type="ECO:0000256" key="7">
    <source>
        <dbReference type="PROSITE-ProRule" id="PRU01091"/>
    </source>
</evidence>
<dbReference type="STRING" id="338969.Rfer_3120"/>
<keyword evidence="2" id="KW-0902">Two-component regulatory system</keyword>
<dbReference type="HOGENOM" id="CLU_000445_30_1_4"/>
<reference evidence="11" key="1">
    <citation type="submission" date="2006-02" db="EMBL/GenBank/DDBJ databases">
        <title>Complete sequence of chromosome of Rhodoferax ferrireducens DSM 15236.</title>
        <authorList>
            <person name="Copeland A."/>
            <person name="Lucas S."/>
            <person name="Lapidus A."/>
            <person name="Barry K."/>
            <person name="Detter J.C."/>
            <person name="Glavina del Rio T."/>
            <person name="Hammon N."/>
            <person name="Israni S."/>
            <person name="Pitluck S."/>
            <person name="Brettin T."/>
            <person name="Bruce D."/>
            <person name="Han C."/>
            <person name="Tapia R."/>
            <person name="Gilna P."/>
            <person name="Kiss H."/>
            <person name="Schmutz J."/>
            <person name="Larimer F."/>
            <person name="Land M."/>
            <person name="Kyrpides N."/>
            <person name="Ivanova N."/>
            <person name="Richardson P."/>
        </authorList>
    </citation>
    <scope>NUCLEOTIDE SEQUENCE [LARGE SCALE GENOMIC DNA]</scope>
    <source>
        <strain evidence="11">ATCC BAA-621 / DSM 15236 / T118</strain>
    </source>
</reference>
<evidence type="ECO:0000259" key="9">
    <source>
        <dbReference type="PROSITE" id="PS51755"/>
    </source>
</evidence>
<evidence type="ECO:0000256" key="6">
    <source>
        <dbReference type="PROSITE-ProRule" id="PRU00169"/>
    </source>
</evidence>
<dbReference type="AlphaFoldDB" id="Q21TS4"/>
<dbReference type="PROSITE" id="PS51755">
    <property type="entry name" value="OMPR_PHOB"/>
    <property type="match status" value="1"/>
</dbReference>
<dbReference type="GO" id="GO:0032993">
    <property type="term" value="C:protein-DNA complex"/>
    <property type="evidence" value="ECO:0007669"/>
    <property type="project" value="TreeGrafter"/>
</dbReference>
<dbReference type="InterPro" id="IPR001867">
    <property type="entry name" value="OmpR/PhoB-type_DNA-bd"/>
</dbReference>
<organism evidence="10 11">
    <name type="scientific">Albidiferax ferrireducens (strain ATCC BAA-621 / DSM 15236 / T118)</name>
    <name type="common">Rhodoferax ferrireducens</name>
    <dbReference type="NCBI Taxonomy" id="338969"/>
    <lineage>
        <taxon>Bacteria</taxon>
        <taxon>Pseudomonadati</taxon>
        <taxon>Pseudomonadota</taxon>
        <taxon>Betaproteobacteria</taxon>
        <taxon>Burkholderiales</taxon>
        <taxon>Comamonadaceae</taxon>
        <taxon>Rhodoferax</taxon>
    </lineage>
</organism>
<dbReference type="PROSITE" id="PS50110">
    <property type="entry name" value="RESPONSE_REGULATORY"/>
    <property type="match status" value="1"/>
</dbReference>
<evidence type="ECO:0000256" key="1">
    <source>
        <dbReference type="ARBA" id="ARBA00022553"/>
    </source>
</evidence>
<dbReference type="GO" id="GO:0006355">
    <property type="term" value="P:regulation of DNA-templated transcription"/>
    <property type="evidence" value="ECO:0007669"/>
    <property type="project" value="InterPro"/>
</dbReference>
<name>Q21TS4_ALBFT</name>
<dbReference type="Proteomes" id="UP000008332">
    <property type="component" value="Chromosome"/>
</dbReference>
<dbReference type="InterPro" id="IPR016032">
    <property type="entry name" value="Sig_transdc_resp-reg_C-effctor"/>
</dbReference>
<keyword evidence="5" id="KW-0804">Transcription</keyword>
<feature type="domain" description="OmpR/PhoB-type" evidence="9">
    <location>
        <begin position="139"/>
        <end position="235"/>
    </location>
</feature>
<evidence type="ECO:0000256" key="5">
    <source>
        <dbReference type="ARBA" id="ARBA00023163"/>
    </source>
</evidence>
<dbReference type="CDD" id="cd17624">
    <property type="entry name" value="REC_OmpR_PmrA-like"/>
    <property type="match status" value="1"/>
</dbReference>
<dbReference type="Pfam" id="PF00072">
    <property type="entry name" value="Response_reg"/>
    <property type="match status" value="1"/>
</dbReference>
<evidence type="ECO:0000256" key="3">
    <source>
        <dbReference type="ARBA" id="ARBA00023015"/>
    </source>
</evidence>
<dbReference type="SMART" id="SM00448">
    <property type="entry name" value="REC"/>
    <property type="match status" value="1"/>
</dbReference>
<proteinExistence type="predicted"/>
<dbReference type="InterPro" id="IPR001789">
    <property type="entry name" value="Sig_transdc_resp-reg_receiver"/>
</dbReference>
<evidence type="ECO:0000313" key="11">
    <source>
        <dbReference type="Proteomes" id="UP000008332"/>
    </source>
</evidence>
<evidence type="ECO:0000256" key="4">
    <source>
        <dbReference type="ARBA" id="ARBA00023125"/>
    </source>
</evidence>
<dbReference type="PANTHER" id="PTHR48111">
    <property type="entry name" value="REGULATOR OF RPOS"/>
    <property type="match status" value="1"/>
</dbReference>
<keyword evidence="11" id="KW-1185">Reference proteome</keyword>
<dbReference type="CDD" id="cd00383">
    <property type="entry name" value="trans_reg_C"/>
    <property type="match status" value="1"/>
</dbReference>
<dbReference type="OrthoDB" id="9802426at2"/>
<keyword evidence="4 7" id="KW-0238">DNA-binding</keyword>
<dbReference type="GO" id="GO:0000976">
    <property type="term" value="F:transcription cis-regulatory region binding"/>
    <property type="evidence" value="ECO:0007669"/>
    <property type="project" value="TreeGrafter"/>
</dbReference>
<dbReference type="GO" id="GO:0005829">
    <property type="term" value="C:cytosol"/>
    <property type="evidence" value="ECO:0007669"/>
    <property type="project" value="TreeGrafter"/>
</dbReference>
<dbReference type="SUPFAM" id="SSF52172">
    <property type="entry name" value="CheY-like"/>
    <property type="match status" value="1"/>
</dbReference>
<dbReference type="Gene3D" id="6.10.250.690">
    <property type="match status" value="1"/>
</dbReference>
<dbReference type="PANTHER" id="PTHR48111:SF67">
    <property type="entry name" value="TRANSCRIPTIONAL REGULATORY PROTEIN TCTD"/>
    <property type="match status" value="1"/>
</dbReference>
<dbReference type="Gene3D" id="1.10.10.10">
    <property type="entry name" value="Winged helix-like DNA-binding domain superfamily/Winged helix DNA-binding domain"/>
    <property type="match status" value="1"/>
</dbReference>
<dbReference type="SMART" id="SM00862">
    <property type="entry name" value="Trans_reg_C"/>
    <property type="match status" value="1"/>
</dbReference>
<dbReference type="Gene3D" id="3.40.50.2300">
    <property type="match status" value="1"/>
</dbReference>
<dbReference type="KEGG" id="rfr:Rfer_3120"/>
<dbReference type="InterPro" id="IPR039420">
    <property type="entry name" value="WalR-like"/>
</dbReference>
<keyword evidence="1 6" id="KW-0597">Phosphoprotein</keyword>
<dbReference type="SUPFAM" id="SSF46894">
    <property type="entry name" value="C-terminal effector domain of the bipartite response regulators"/>
    <property type="match status" value="1"/>
</dbReference>
<dbReference type="EMBL" id="CP000267">
    <property type="protein sequence ID" value="ABD70829.1"/>
    <property type="molecule type" value="Genomic_DNA"/>
</dbReference>
<dbReference type="InterPro" id="IPR036388">
    <property type="entry name" value="WH-like_DNA-bd_sf"/>
</dbReference>
<dbReference type="InterPro" id="IPR011006">
    <property type="entry name" value="CheY-like_superfamily"/>
</dbReference>
<feature type="modified residue" description="4-aspartylphosphate" evidence="6">
    <location>
        <position position="66"/>
    </location>
</feature>
<accession>Q21TS4</accession>
<gene>
    <name evidence="10" type="ordered locus">Rfer_3120</name>
</gene>
<evidence type="ECO:0000256" key="2">
    <source>
        <dbReference type="ARBA" id="ARBA00023012"/>
    </source>
</evidence>
<evidence type="ECO:0000313" key="10">
    <source>
        <dbReference type="EMBL" id="ABD70829.1"/>
    </source>
</evidence>
<dbReference type="FunFam" id="3.40.50.2300:FF:000002">
    <property type="entry name" value="DNA-binding response regulator PhoP"/>
    <property type="match status" value="1"/>
</dbReference>